<accession>A0AA35YN83</accession>
<dbReference type="Proteomes" id="UP001177003">
    <property type="component" value="Chromosome 3"/>
</dbReference>
<evidence type="ECO:0000313" key="1">
    <source>
        <dbReference type="EMBL" id="CAI9277110.1"/>
    </source>
</evidence>
<protein>
    <submittedName>
        <fullName evidence="1">Uncharacterized protein</fullName>
    </submittedName>
</protein>
<evidence type="ECO:0000313" key="2">
    <source>
        <dbReference type="Proteomes" id="UP001177003"/>
    </source>
</evidence>
<organism evidence="1 2">
    <name type="scientific">Lactuca saligna</name>
    <name type="common">Willowleaf lettuce</name>
    <dbReference type="NCBI Taxonomy" id="75948"/>
    <lineage>
        <taxon>Eukaryota</taxon>
        <taxon>Viridiplantae</taxon>
        <taxon>Streptophyta</taxon>
        <taxon>Embryophyta</taxon>
        <taxon>Tracheophyta</taxon>
        <taxon>Spermatophyta</taxon>
        <taxon>Magnoliopsida</taxon>
        <taxon>eudicotyledons</taxon>
        <taxon>Gunneridae</taxon>
        <taxon>Pentapetalae</taxon>
        <taxon>asterids</taxon>
        <taxon>campanulids</taxon>
        <taxon>Asterales</taxon>
        <taxon>Asteraceae</taxon>
        <taxon>Cichorioideae</taxon>
        <taxon>Cichorieae</taxon>
        <taxon>Lactucinae</taxon>
        <taxon>Lactuca</taxon>
    </lineage>
</organism>
<dbReference type="EMBL" id="OX465079">
    <property type="protein sequence ID" value="CAI9277110.1"/>
    <property type="molecule type" value="Genomic_DNA"/>
</dbReference>
<proteinExistence type="predicted"/>
<reference evidence="1" key="1">
    <citation type="submission" date="2023-04" db="EMBL/GenBank/DDBJ databases">
        <authorList>
            <person name="Vijverberg K."/>
            <person name="Xiong W."/>
            <person name="Schranz E."/>
        </authorList>
    </citation>
    <scope>NUCLEOTIDE SEQUENCE</scope>
</reference>
<gene>
    <name evidence="1" type="ORF">LSALG_LOCUS17053</name>
</gene>
<dbReference type="AlphaFoldDB" id="A0AA35YN83"/>
<sequence length="169" mass="18814">MLRDALSNGGQNHCGGMVSIITEHLGLHLPNNPTNIISGRTRLSLEVMDMHLFHHNSNGDVHWTVDGKEYLRIDNRNKKILALANDIQSTNWHLQSNLGVTATRRPPTTIPNPLVPTTTAGASSLSRLIPFPEHNLYMGEFACLDHYYTSLQQEIGDIYIGVAENTSKF</sequence>
<keyword evidence="2" id="KW-1185">Reference proteome</keyword>
<name>A0AA35YN83_LACSI</name>